<feature type="compositionally biased region" description="Low complexity" evidence="1">
    <location>
        <begin position="72"/>
        <end position="95"/>
    </location>
</feature>
<feature type="region of interest" description="Disordered" evidence="1">
    <location>
        <begin position="16"/>
        <end position="95"/>
    </location>
</feature>
<evidence type="ECO:0000313" key="3">
    <source>
        <dbReference type="EMBL" id="MBW8268960.1"/>
    </source>
</evidence>
<dbReference type="PANTHER" id="PTHR34700">
    <property type="entry name" value="POTASSIUM BINDING PROTEIN KBP"/>
    <property type="match status" value="1"/>
</dbReference>
<feature type="compositionally biased region" description="Pro residues" evidence="1">
    <location>
        <begin position="25"/>
        <end position="42"/>
    </location>
</feature>
<evidence type="ECO:0000259" key="2">
    <source>
        <dbReference type="PROSITE" id="PS51782"/>
    </source>
</evidence>
<dbReference type="InterPro" id="IPR052196">
    <property type="entry name" value="Bact_Kbp"/>
</dbReference>
<evidence type="ECO:0000313" key="4">
    <source>
        <dbReference type="Proteomes" id="UP001519924"/>
    </source>
</evidence>
<feature type="compositionally biased region" description="Low complexity" evidence="1">
    <location>
        <begin position="43"/>
        <end position="52"/>
    </location>
</feature>
<feature type="domain" description="LysM" evidence="2">
    <location>
        <begin position="277"/>
        <end position="326"/>
    </location>
</feature>
<dbReference type="Gene3D" id="3.10.350.10">
    <property type="entry name" value="LysM domain"/>
    <property type="match status" value="1"/>
</dbReference>
<gene>
    <name evidence="3" type="ORF">K1J50_05615</name>
</gene>
<dbReference type="Proteomes" id="UP001519924">
    <property type="component" value="Unassembled WGS sequence"/>
</dbReference>
<dbReference type="InterPro" id="IPR013783">
    <property type="entry name" value="Ig-like_fold"/>
</dbReference>
<organism evidence="3 4">
    <name type="scientific">Caldovatus aquaticus</name>
    <dbReference type="NCBI Taxonomy" id="2865671"/>
    <lineage>
        <taxon>Bacteria</taxon>
        <taxon>Pseudomonadati</taxon>
        <taxon>Pseudomonadota</taxon>
        <taxon>Alphaproteobacteria</taxon>
        <taxon>Acetobacterales</taxon>
        <taxon>Roseomonadaceae</taxon>
        <taxon>Caldovatus</taxon>
    </lineage>
</organism>
<protein>
    <submittedName>
        <fullName evidence="3">LysM peptidoglycan-binding domain-containing protein</fullName>
    </submittedName>
</protein>
<dbReference type="InterPro" id="IPR036779">
    <property type="entry name" value="LysM_dom_sf"/>
</dbReference>
<dbReference type="InterPro" id="IPR018392">
    <property type="entry name" value="LysM"/>
</dbReference>
<feature type="region of interest" description="Disordered" evidence="1">
    <location>
        <begin position="130"/>
        <end position="150"/>
    </location>
</feature>
<evidence type="ECO:0000256" key="1">
    <source>
        <dbReference type="SAM" id="MobiDB-lite"/>
    </source>
</evidence>
<dbReference type="Pfam" id="PF01476">
    <property type="entry name" value="LysM"/>
    <property type="match status" value="1"/>
</dbReference>
<reference evidence="3 4" key="1">
    <citation type="submission" date="2021-08" db="EMBL/GenBank/DDBJ databases">
        <title>Caldovatus sediminis gen. nov., sp. nov., a moderately thermophilic bacterium isolated from a hot spring.</title>
        <authorList>
            <person name="Hu C.-J."/>
            <person name="Li W.-J."/>
            <person name="Xian W.-D."/>
        </authorList>
    </citation>
    <scope>NUCLEOTIDE SEQUENCE [LARGE SCALE GENOMIC DNA]</scope>
    <source>
        <strain evidence="3 4">SYSU G05006</strain>
    </source>
</reference>
<dbReference type="PROSITE" id="PS51782">
    <property type="entry name" value="LYSM"/>
    <property type="match status" value="1"/>
</dbReference>
<keyword evidence="4" id="KW-1185">Reference proteome</keyword>
<proteinExistence type="predicted"/>
<sequence>MAGPDTLVVLVPEPPPLVAAAPAPQGAPAPERGPPLAPPPAGAPEAPAIAPSLPNPPPNFAARDGAAAPVRSGDAAPAPAGPSGTATGPGASGPSVTAATPFAVLLPPPAPLAGAPGAGGADAAAPRVLQASSGGPAPAGPAGAPARAGTGAAPRLALEAVEYDESGAMRFSGTAAPGAAVRLYVDQRHAGDARADAAGRWAFLMTEAPSFGVHTLRVDQVVADGTVAARIELPFQRDRVPPPDLARRGREAAAAAGGEAAGAGAAAGASPPVAQAGRIIVQPGHNLWRIARETYGRGVRYTIIYQANREQIRDPDLIYPGQIFALPAPEAAVSAAGQPAPAESSRSR</sequence>
<name>A0ABS7F2D3_9PROT</name>
<comment type="caution">
    <text evidence="3">The sequence shown here is derived from an EMBL/GenBank/DDBJ whole genome shotgun (WGS) entry which is preliminary data.</text>
</comment>
<dbReference type="PANTHER" id="PTHR34700:SF4">
    <property type="entry name" value="PHAGE-LIKE ELEMENT PBSX PROTEIN XKDP"/>
    <property type="match status" value="1"/>
</dbReference>
<dbReference type="Gene3D" id="2.60.40.10">
    <property type="entry name" value="Immunoglobulins"/>
    <property type="match status" value="1"/>
</dbReference>
<accession>A0ABS7F2D3</accession>
<dbReference type="CDD" id="cd00118">
    <property type="entry name" value="LysM"/>
    <property type="match status" value="1"/>
</dbReference>
<dbReference type="EMBL" id="JAHZUY010000008">
    <property type="protein sequence ID" value="MBW8268960.1"/>
    <property type="molecule type" value="Genomic_DNA"/>
</dbReference>